<dbReference type="Gene3D" id="3.90.1140.10">
    <property type="entry name" value="Cyclic phosphodiesterase"/>
    <property type="match status" value="1"/>
</dbReference>
<comment type="similarity">
    <text evidence="2">Belongs to the 2H phosphoesterase superfamily. ThpR family.</text>
</comment>
<reference evidence="4" key="1">
    <citation type="submission" date="2016-10" db="EMBL/GenBank/DDBJ databases">
        <authorList>
            <person name="Varghese N."/>
            <person name="Submissions S."/>
        </authorList>
    </citation>
    <scope>NUCLEOTIDE SEQUENCE [LARGE SCALE GENOMIC DNA]</scope>
    <source>
        <strain evidence="4">SP</strain>
    </source>
</reference>
<dbReference type="NCBIfam" id="TIGR02258">
    <property type="entry name" value="2_5_ligase"/>
    <property type="match status" value="1"/>
</dbReference>
<name>A0A1H3RUG7_9BACI</name>
<dbReference type="GO" id="GO:0016874">
    <property type="term" value="F:ligase activity"/>
    <property type="evidence" value="ECO:0007669"/>
    <property type="project" value="UniProtKB-KW"/>
</dbReference>
<feature type="active site" description="Proton acceptor" evidence="2">
    <location>
        <position position="127"/>
    </location>
</feature>
<feature type="short sequence motif" description="HXTX 1" evidence="2">
    <location>
        <begin position="43"/>
        <end position="46"/>
    </location>
</feature>
<protein>
    <recommendedName>
        <fullName evidence="2">RNA 2',3'-cyclic phosphodiesterase</fullName>
        <shortName evidence="2">RNA 2',3'-CPDase</shortName>
        <ecNumber evidence="2">3.1.4.58</ecNumber>
    </recommendedName>
</protein>
<comment type="function">
    <text evidence="2">Hydrolyzes RNA 2',3'-cyclic phosphodiester to an RNA 2'-phosphomonoester.</text>
</comment>
<dbReference type="EMBL" id="FNPI01000009">
    <property type="protein sequence ID" value="SDZ29346.1"/>
    <property type="molecule type" value="Genomic_DNA"/>
</dbReference>
<dbReference type="Pfam" id="PF13563">
    <property type="entry name" value="2_5_RNA_ligase2"/>
    <property type="match status" value="1"/>
</dbReference>
<sequence>MSGAHYFIGIPVAEEVQFYLKEEQRRLSLENYYKKLPYKDDFHITLLFLGSWEPRGKLWNAIQQRLTAFRPFQLALDQIGCFGNPTAPRVLFAGVKGGDELFDLRRHAAAAAADLDFPLENRPFRPHITLGKSYRGAGELPAIVGKTLRPLTWETAEARLYRVKQGQRPRYETFSKISFPR</sequence>
<dbReference type="Proteomes" id="UP000198935">
    <property type="component" value="Unassembled WGS sequence"/>
</dbReference>
<dbReference type="SUPFAM" id="SSF55144">
    <property type="entry name" value="LigT-like"/>
    <property type="match status" value="1"/>
</dbReference>
<gene>
    <name evidence="3" type="ORF">SAMN05421736_10964</name>
</gene>
<proteinExistence type="inferred from homology"/>
<keyword evidence="4" id="KW-1185">Reference proteome</keyword>
<evidence type="ECO:0000256" key="2">
    <source>
        <dbReference type="HAMAP-Rule" id="MF_01940"/>
    </source>
</evidence>
<comment type="catalytic activity">
    <reaction evidence="2">
        <text>a 3'-end 2',3'-cyclophospho-ribonucleotide-RNA + H2O = a 3'-end 2'-phospho-ribonucleotide-RNA + H(+)</text>
        <dbReference type="Rhea" id="RHEA:11828"/>
        <dbReference type="Rhea" id="RHEA-COMP:10464"/>
        <dbReference type="Rhea" id="RHEA-COMP:17353"/>
        <dbReference type="ChEBI" id="CHEBI:15377"/>
        <dbReference type="ChEBI" id="CHEBI:15378"/>
        <dbReference type="ChEBI" id="CHEBI:83064"/>
        <dbReference type="ChEBI" id="CHEBI:173113"/>
        <dbReference type="EC" id="3.1.4.58"/>
    </reaction>
</comment>
<dbReference type="PANTHER" id="PTHR35561">
    <property type="entry name" value="RNA 2',3'-CYCLIC PHOSPHODIESTERASE"/>
    <property type="match status" value="1"/>
</dbReference>
<keyword evidence="3" id="KW-0436">Ligase</keyword>
<dbReference type="PANTHER" id="PTHR35561:SF1">
    <property type="entry name" value="RNA 2',3'-CYCLIC PHOSPHODIESTERASE"/>
    <property type="match status" value="1"/>
</dbReference>
<accession>A0A1H3RUG7</accession>
<dbReference type="STRING" id="1503961.SAMN05421736_10964"/>
<feature type="short sequence motif" description="HXTX 2" evidence="2">
    <location>
        <begin position="127"/>
        <end position="130"/>
    </location>
</feature>
<evidence type="ECO:0000313" key="3">
    <source>
        <dbReference type="EMBL" id="SDZ29346.1"/>
    </source>
</evidence>
<dbReference type="GO" id="GO:0008664">
    <property type="term" value="F:RNA 2',3'-cyclic 3'-phosphodiesterase activity"/>
    <property type="evidence" value="ECO:0007669"/>
    <property type="project" value="UniProtKB-EC"/>
</dbReference>
<evidence type="ECO:0000313" key="4">
    <source>
        <dbReference type="Proteomes" id="UP000198935"/>
    </source>
</evidence>
<feature type="active site" description="Proton donor" evidence="2">
    <location>
        <position position="43"/>
    </location>
</feature>
<dbReference type="InterPro" id="IPR004175">
    <property type="entry name" value="RNA_CPDase"/>
</dbReference>
<dbReference type="HAMAP" id="MF_01940">
    <property type="entry name" value="RNA_CPDase"/>
    <property type="match status" value="1"/>
</dbReference>
<keyword evidence="1 2" id="KW-0378">Hydrolase</keyword>
<dbReference type="AlphaFoldDB" id="A0A1H3RUG7"/>
<dbReference type="InterPro" id="IPR009097">
    <property type="entry name" value="Cyclic_Pdiesterase"/>
</dbReference>
<dbReference type="GO" id="GO:0004113">
    <property type="term" value="F:2',3'-cyclic-nucleotide 3'-phosphodiesterase activity"/>
    <property type="evidence" value="ECO:0007669"/>
    <property type="project" value="InterPro"/>
</dbReference>
<dbReference type="OrthoDB" id="9789350at2"/>
<organism evidence="3 4">
    <name type="scientific">Evansella caseinilytica</name>
    <dbReference type="NCBI Taxonomy" id="1503961"/>
    <lineage>
        <taxon>Bacteria</taxon>
        <taxon>Bacillati</taxon>
        <taxon>Bacillota</taxon>
        <taxon>Bacilli</taxon>
        <taxon>Bacillales</taxon>
        <taxon>Bacillaceae</taxon>
        <taxon>Evansella</taxon>
    </lineage>
</organism>
<evidence type="ECO:0000256" key="1">
    <source>
        <dbReference type="ARBA" id="ARBA00022801"/>
    </source>
</evidence>
<dbReference type="EC" id="3.1.4.58" evidence="2"/>